<evidence type="ECO:0000313" key="2">
    <source>
        <dbReference type="Proteomes" id="UP001162483"/>
    </source>
</evidence>
<dbReference type="EMBL" id="CATNWA010017369">
    <property type="protein sequence ID" value="CAI9599906.1"/>
    <property type="molecule type" value="Genomic_DNA"/>
</dbReference>
<sequence>MSHVHIDVYSCLQAVEFTVVFFKRRKLALRSRFYQHFKLQMLVNMSNCV</sequence>
<name>A0ABN9FS77_9NEOB</name>
<evidence type="ECO:0000313" key="1">
    <source>
        <dbReference type="EMBL" id="CAI9599906.1"/>
    </source>
</evidence>
<organism evidence="1 2">
    <name type="scientific">Staurois parvus</name>
    <dbReference type="NCBI Taxonomy" id="386267"/>
    <lineage>
        <taxon>Eukaryota</taxon>
        <taxon>Metazoa</taxon>
        <taxon>Chordata</taxon>
        <taxon>Craniata</taxon>
        <taxon>Vertebrata</taxon>
        <taxon>Euteleostomi</taxon>
        <taxon>Amphibia</taxon>
        <taxon>Batrachia</taxon>
        <taxon>Anura</taxon>
        <taxon>Neobatrachia</taxon>
        <taxon>Ranoidea</taxon>
        <taxon>Ranidae</taxon>
        <taxon>Staurois</taxon>
    </lineage>
</organism>
<protein>
    <submittedName>
        <fullName evidence="1">Uncharacterized protein</fullName>
    </submittedName>
</protein>
<keyword evidence="2" id="KW-1185">Reference proteome</keyword>
<comment type="caution">
    <text evidence="1">The sequence shown here is derived from an EMBL/GenBank/DDBJ whole genome shotgun (WGS) entry which is preliminary data.</text>
</comment>
<accession>A0ABN9FS77</accession>
<gene>
    <name evidence="1" type="ORF">SPARVUS_LOCUS12682842</name>
</gene>
<reference evidence="1" key="1">
    <citation type="submission" date="2023-05" db="EMBL/GenBank/DDBJ databases">
        <authorList>
            <person name="Stuckert A."/>
        </authorList>
    </citation>
    <scope>NUCLEOTIDE SEQUENCE</scope>
</reference>
<dbReference type="Proteomes" id="UP001162483">
    <property type="component" value="Unassembled WGS sequence"/>
</dbReference>
<proteinExistence type="predicted"/>